<sequence length="50" mass="5962">MGGYHHHLFNSAFADQASVSMLRILHQDRYPATYKVEWQFIAFNEARFCR</sequence>
<name>G5S2W8_SALET</name>
<reference evidence="1 2" key="1">
    <citation type="journal article" date="2011" name="BMC Genomics">
        <title>Genome sequencing reveals diversification of virulence factor content and possible host adaptation in distinct subpopulations of Salmonella enterica.</title>
        <authorList>
            <person name="den Bakker H.C."/>
            <person name="Moreno Switt A.I."/>
            <person name="Govoni G."/>
            <person name="Cummings C.A."/>
            <person name="Ranieri M.L."/>
            <person name="Degoricija L."/>
            <person name="Hoelzer K."/>
            <person name="Rodriguez-Rivera L.D."/>
            <person name="Brown S."/>
            <person name="Bolchacova E."/>
            <person name="Furtado M.R."/>
            <person name="Wiedmann M."/>
        </authorList>
    </citation>
    <scope>NUCLEOTIDE SEQUENCE [LARGE SCALE GENOMIC DNA]</scope>
    <source>
        <strain evidence="1 2">R8-2977</strain>
    </source>
</reference>
<protein>
    <submittedName>
        <fullName evidence="1">Uncharacterized protein</fullName>
    </submittedName>
</protein>
<dbReference type="AlphaFoldDB" id="G5S2W8"/>
<comment type="caution">
    <text evidence="1">The sequence shown here is derived from an EMBL/GenBank/DDBJ whole genome shotgun (WGS) entry which is preliminary data.</text>
</comment>
<accession>G5S2W8</accession>
<proteinExistence type="predicted"/>
<dbReference type="EMBL" id="AFCW01002092">
    <property type="protein sequence ID" value="EHC98190.1"/>
    <property type="molecule type" value="Genomic_DNA"/>
</dbReference>
<gene>
    <name evidence="1" type="ORF">LTSEURB_5676</name>
</gene>
<feature type="non-terminal residue" evidence="1">
    <location>
        <position position="50"/>
    </location>
</feature>
<organism evidence="1 2">
    <name type="scientific">Salmonella enterica subsp. enterica serovar Urbana str. R8-2977</name>
    <dbReference type="NCBI Taxonomy" id="913084"/>
    <lineage>
        <taxon>Bacteria</taxon>
        <taxon>Pseudomonadati</taxon>
        <taxon>Pseudomonadota</taxon>
        <taxon>Gammaproteobacteria</taxon>
        <taxon>Enterobacterales</taxon>
        <taxon>Enterobacteriaceae</taxon>
        <taxon>Salmonella</taxon>
    </lineage>
</organism>
<evidence type="ECO:0000313" key="1">
    <source>
        <dbReference type="EMBL" id="EHC98190.1"/>
    </source>
</evidence>
<evidence type="ECO:0000313" key="2">
    <source>
        <dbReference type="Proteomes" id="UP000004776"/>
    </source>
</evidence>
<dbReference type="Proteomes" id="UP000004776">
    <property type="component" value="Unassembled WGS sequence"/>
</dbReference>